<organism evidence="4 5">
    <name type="scientific">Pseudohaliea rubra DSM 19751</name>
    <dbReference type="NCBI Taxonomy" id="1265313"/>
    <lineage>
        <taxon>Bacteria</taxon>
        <taxon>Pseudomonadati</taxon>
        <taxon>Pseudomonadota</taxon>
        <taxon>Gammaproteobacteria</taxon>
        <taxon>Cellvibrionales</taxon>
        <taxon>Halieaceae</taxon>
        <taxon>Pseudohaliea</taxon>
    </lineage>
</organism>
<gene>
    <name evidence="4" type="ORF">HRUBRA_02404</name>
</gene>
<dbReference type="AlphaFoldDB" id="A0A095VPI2"/>
<dbReference type="STRING" id="1265313.HRUBRA_02404"/>
<sequence>MLACHYLEEAFRSAGRGPLWDARTDDPARLARCTELFDALLGYPWPGNIRELANLCRELAVACPDDLSLPPALARRLAAESAANGALQGARDEVSEVDFAEAWAASDFEVARVARALHMSRSAVYRRLREIPGCRLAGDIPVDELQAALDAAGGDVAAAARALCVSHAGLRARLRAAGELVAGDA</sequence>
<dbReference type="Proteomes" id="UP000029640">
    <property type="component" value="Unassembled WGS sequence"/>
</dbReference>
<keyword evidence="5" id="KW-1185">Reference proteome</keyword>
<reference evidence="4 5" key="1">
    <citation type="journal article" date="2014" name="Genome Announc.">
        <title>Genome Sequence of Gammaproteobacterial Pseudohaliea rubra Type Strain DSM 19751, Isolated from Coastal Seawater of the Mediterranean Sea.</title>
        <authorList>
            <person name="Spring S."/>
            <person name="Fiebig A."/>
            <person name="Riedel T."/>
            <person name="Goker M."/>
            <person name="Klenk H.P."/>
        </authorList>
    </citation>
    <scope>NUCLEOTIDE SEQUENCE [LARGE SCALE GENOMIC DNA]</scope>
    <source>
        <strain evidence="4 5">DSM 19751</strain>
    </source>
</reference>
<evidence type="ECO:0000259" key="3">
    <source>
        <dbReference type="PROSITE" id="PS50045"/>
    </source>
</evidence>
<feature type="domain" description="Sigma-54 factor interaction" evidence="3">
    <location>
        <begin position="1"/>
        <end position="61"/>
    </location>
</feature>
<evidence type="ECO:0000313" key="4">
    <source>
        <dbReference type="EMBL" id="KGE03013.1"/>
    </source>
</evidence>
<dbReference type="HOGENOM" id="CLU_1459406_0_0_6"/>
<dbReference type="InterPro" id="IPR002078">
    <property type="entry name" value="Sigma_54_int"/>
</dbReference>
<dbReference type="InterPro" id="IPR058031">
    <property type="entry name" value="AAA_lid_NorR"/>
</dbReference>
<evidence type="ECO:0000313" key="5">
    <source>
        <dbReference type="Proteomes" id="UP000029640"/>
    </source>
</evidence>
<dbReference type="PROSITE" id="PS50045">
    <property type="entry name" value="SIGMA54_INTERACT_4"/>
    <property type="match status" value="1"/>
</dbReference>
<evidence type="ECO:0000256" key="2">
    <source>
        <dbReference type="ARBA" id="ARBA00022840"/>
    </source>
</evidence>
<dbReference type="EMBL" id="AUVB01000076">
    <property type="protein sequence ID" value="KGE03013.1"/>
    <property type="molecule type" value="Genomic_DNA"/>
</dbReference>
<dbReference type="Pfam" id="PF25601">
    <property type="entry name" value="AAA_lid_14"/>
    <property type="match status" value="1"/>
</dbReference>
<dbReference type="GO" id="GO:0005524">
    <property type="term" value="F:ATP binding"/>
    <property type="evidence" value="ECO:0007669"/>
    <property type="project" value="UniProtKB-KW"/>
</dbReference>
<protein>
    <submittedName>
        <fullName evidence="4">Sigma-54-dependent transcriptional activator</fullName>
    </submittedName>
</protein>
<dbReference type="eggNOG" id="COG3829">
    <property type="taxonomic scope" value="Bacteria"/>
</dbReference>
<accession>A0A095VPI2</accession>
<keyword evidence="1" id="KW-0547">Nucleotide-binding</keyword>
<evidence type="ECO:0000256" key="1">
    <source>
        <dbReference type="ARBA" id="ARBA00022741"/>
    </source>
</evidence>
<proteinExistence type="predicted"/>
<dbReference type="InterPro" id="IPR025944">
    <property type="entry name" value="Sigma_54_int_dom_CS"/>
</dbReference>
<dbReference type="PROSITE" id="PS00688">
    <property type="entry name" value="SIGMA54_INTERACT_3"/>
    <property type="match status" value="1"/>
</dbReference>
<dbReference type="Gene3D" id="1.10.8.60">
    <property type="match status" value="1"/>
</dbReference>
<keyword evidence="2" id="KW-0067">ATP-binding</keyword>
<comment type="caution">
    <text evidence="4">The sequence shown here is derived from an EMBL/GenBank/DDBJ whole genome shotgun (WGS) entry which is preliminary data.</text>
</comment>
<dbReference type="PANTHER" id="PTHR32071:SF77">
    <property type="entry name" value="TRANSCRIPTIONAL REGULATORY PROTEIN"/>
    <property type="match status" value="1"/>
</dbReference>
<dbReference type="PANTHER" id="PTHR32071">
    <property type="entry name" value="TRANSCRIPTIONAL REGULATORY PROTEIN"/>
    <property type="match status" value="1"/>
</dbReference>
<dbReference type="GO" id="GO:0006355">
    <property type="term" value="P:regulation of DNA-templated transcription"/>
    <property type="evidence" value="ECO:0007669"/>
    <property type="project" value="InterPro"/>
</dbReference>
<name>A0A095VPI2_9GAMM</name>